<name>A0A6P6WSP8_COFAR</name>
<dbReference type="GO" id="GO:0080043">
    <property type="term" value="F:quercetin 3-O-glucosyltransferase activity"/>
    <property type="evidence" value="ECO:0007669"/>
    <property type="project" value="TreeGrafter"/>
</dbReference>
<keyword evidence="2" id="KW-0328">Glycosyltransferase</keyword>
<dbReference type="AlphaFoldDB" id="A0A6P6WSP8"/>
<dbReference type="GO" id="GO:0080044">
    <property type="term" value="F:quercetin 7-O-glucosyltransferase activity"/>
    <property type="evidence" value="ECO:0007669"/>
    <property type="project" value="TreeGrafter"/>
</dbReference>
<comment type="similarity">
    <text evidence="1">Belongs to the UDP-glycosyltransferase family.</text>
</comment>
<keyword evidence="3" id="KW-1185">Reference proteome</keyword>
<keyword evidence="2" id="KW-0808">Transferase</keyword>
<dbReference type="PANTHER" id="PTHR11926:SF870">
    <property type="entry name" value="UDP-GLYCOSYLTRANSFERASE 75B1"/>
    <property type="match status" value="1"/>
</dbReference>
<dbReference type="RefSeq" id="XP_027118345.1">
    <property type="nucleotide sequence ID" value="XM_027262544.1"/>
</dbReference>
<evidence type="ECO:0000313" key="3">
    <source>
        <dbReference type="Proteomes" id="UP001652660"/>
    </source>
</evidence>
<reference evidence="4" key="2">
    <citation type="submission" date="2025-08" db="UniProtKB">
        <authorList>
            <consortium name="RefSeq"/>
        </authorList>
    </citation>
    <scope>IDENTIFICATION</scope>
    <source>
        <tissue evidence="4">Leaves</tissue>
    </source>
</reference>
<protein>
    <submittedName>
        <fullName evidence="4">Crocetin glucosyltransferase, chloroplastic-like</fullName>
    </submittedName>
</protein>
<organism evidence="3 4">
    <name type="scientific">Coffea arabica</name>
    <name type="common">Arabian coffee</name>
    <dbReference type="NCBI Taxonomy" id="13443"/>
    <lineage>
        <taxon>Eukaryota</taxon>
        <taxon>Viridiplantae</taxon>
        <taxon>Streptophyta</taxon>
        <taxon>Embryophyta</taxon>
        <taxon>Tracheophyta</taxon>
        <taxon>Spermatophyta</taxon>
        <taxon>Magnoliopsida</taxon>
        <taxon>eudicotyledons</taxon>
        <taxon>Gunneridae</taxon>
        <taxon>Pentapetalae</taxon>
        <taxon>asterids</taxon>
        <taxon>lamiids</taxon>
        <taxon>Gentianales</taxon>
        <taxon>Rubiaceae</taxon>
        <taxon>Ixoroideae</taxon>
        <taxon>Gardenieae complex</taxon>
        <taxon>Bertiereae - Coffeeae clade</taxon>
        <taxon>Coffeeae</taxon>
        <taxon>Coffea</taxon>
    </lineage>
</organism>
<evidence type="ECO:0000256" key="2">
    <source>
        <dbReference type="ARBA" id="ARBA00022676"/>
    </source>
</evidence>
<dbReference type="PANTHER" id="PTHR11926">
    <property type="entry name" value="GLUCOSYL/GLUCURONOSYL TRANSFERASES"/>
    <property type="match status" value="1"/>
</dbReference>
<proteinExistence type="inferred from homology"/>
<reference evidence="3" key="1">
    <citation type="journal article" date="2025" name="Foods">
        <title>Unveiling the Microbial Signatures of Arabica Coffee Cherries: Insights into Ripeness Specific Diversity, Functional Traits, and Implications for Quality and Safety.</title>
        <authorList>
            <consortium name="RefSeq"/>
            <person name="Tenea G.N."/>
            <person name="Cifuentes V."/>
            <person name="Reyes P."/>
            <person name="Cevallos-Vallejos M."/>
        </authorList>
    </citation>
    <scope>NUCLEOTIDE SEQUENCE [LARGE SCALE GENOMIC DNA]</scope>
</reference>
<dbReference type="OrthoDB" id="5835829at2759"/>
<sequence>MENCHFLVVTFPAQGHINRTLQFAKRLAKLGVKTTFSTSLGAIKRMNNTSDSLPEKLSIVPFSDGYDHGWTGNDDFIEYMTSQKSHGSQTLKELIAAQSNKGQAITHVVYTTLLSWVGQLSHQLQIPSTLLWIQAAALFDIYYCFSNGCGETIRDSASSKTIHLPGLPTLASRDLPSFLLASNPGIYSFALPTIYKHFEILEKEETPKVLVNKFDALEPETLKAVEKLKLMAVGPLNLNPGKVISKK</sequence>
<gene>
    <name evidence="4" type="primary">LOC113735546</name>
</gene>
<evidence type="ECO:0000313" key="4">
    <source>
        <dbReference type="RefSeq" id="XP_027118345.1"/>
    </source>
</evidence>
<dbReference type="SUPFAM" id="SSF53756">
    <property type="entry name" value="UDP-Glycosyltransferase/glycogen phosphorylase"/>
    <property type="match status" value="1"/>
</dbReference>
<evidence type="ECO:0000256" key="1">
    <source>
        <dbReference type="ARBA" id="ARBA00009995"/>
    </source>
</evidence>
<dbReference type="Gene3D" id="3.40.50.2000">
    <property type="entry name" value="Glycogen Phosphorylase B"/>
    <property type="match status" value="1"/>
</dbReference>
<accession>A0A6P6WSP8</accession>
<dbReference type="GeneID" id="113735546"/>
<dbReference type="Proteomes" id="UP001652660">
    <property type="component" value="Chromosome 3c"/>
</dbReference>